<dbReference type="EMBL" id="JMIX01000012">
    <property type="protein sequence ID" value="KEO90618.1"/>
    <property type="molecule type" value="Genomic_DNA"/>
</dbReference>
<dbReference type="Gene3D" id="3.10.450.50">
    <property type="match status" value="1"/>
</dbReference>
<dbReference type="SUPFAM" id="SSF54427">
    <property type="entry name" value="NTF2-like"/>
    <property type="match status" value="1"/>
</dbReference>
<protein>
    <recommendedName>
        <fullName evidence="1">SnoaL-like domain-containing protein</fullName>
    </recommendedName>
</protein>
<organism evidence="2 3">
    <name type="scientific">Erythrobacter litoralis</name>
    <dbReference type="NCBI Taxonomy" id="39960"/>
    <lineage>
        <taxon>Bacteria</taxon>
        <taxon>Pseudomonadati</taxon>
        <taxon>Pseudomonadota</taxon>
        <taxon>Alphaproteobacteria</taxon>
        <taxon>Sphingomonadales</taxon>
        <taxon>Erythrobacteraceae</taxon>
        <taxon>Erythrobacter/Porphyrobacter group</taxon>
        <taxon>Erythrobacter</taxon>
    </lineage>
</organism>
<dbReference type="AlphaFoldDB" id="A0A074MFK7"/>
<evidence type="ECO:0000313" key="3">
    <source>
        <dbReference type="Proteomes" id="UP000027866"/>
    </source>
</evidence>
<dbReference type="InterPro" id="IPR032710">
    <property type="entry name" value="NTF2-like_dom_sf"/>
</dbReference>
<evidence type="ECO:0000259" key="1">
    <source>
        <dbReference type="Pfam" id="PF13577"/>
    </source>
</evidence>
<proteinExistence type="predicted"/>
<dbReference type="Proteomes" id="UP000027866">
    <property type="component" value="Unassembled WGS sequence"/>
</dbReference>
<sequence length="190" mass="21351">MVGGAAVSASTGPGARLEALIAKQEIAEVMQRYSRTLDWLDDEGQASCYWPDAPVDYGFFSGTAADFVPVVMEIERASQRRWHMLSGIAIRLHSPTRASAECYGMATGIRQQEDGSWQGNLYGGRYLDEFEKRPPPSDPDGEMEWRISKRQYVMDWRVPLTDQPGSDPDPNLPLPILQIVDSGHDLYRRM</sequence>
<name>A0A074MFK7_9SPHN</name>
<gene>
    <name evidence="2" type="ORF">EH32_01995</name>
</gene>
<keyword evidence="3" id="KW-1185">Reference proteome</keyword>
<feature type="domain" description="SnoaL-like" evidence="1">
    <location>
        <begin position="20"/>
        <end position="150"/>
    </location>
</feature>
<accession>A0A074MFK7</accession>
<reference evidence="2 3" key="1">
    <citation type="submission" date="2014-04" db="EMBL/GenBank/DDBJ databases">
        <title>A comprehensive comparison of genomes of Erythrobacter spp. Strains.</title>
        <authorList>
            <person name="Zheng Q."/>
        </authorList>
    </citation>
    <scope>NUCLEOTIDE SEQUENCE [LARGE SCALE GENOMIC DNA]</scope>
    <source>
        <strain evidence="2 3">DSM 8509</strain>
    </source>
</reference>
<comment type="caution">
    <text evidence="2">The sequence shown here is derived from an EMBL/GenBank/DDBJ whole genome shotgun (WGS) entry which is preliminary data.</text>
</comment>
<evidence type="ECO:0000313" key="2">
    <source>
        <dbReference type="EMBL" id="KEO90618.1"/>
    </source>
</evidence>
<dbReference type="OrthoDB" id="7425929at2"/>
<dbReference type="Pfam" id="PF13577">
    <property type="entry name" value="SnoaL_4"/>
    <property type="match status" value="1"/>
</dbReference>
<dbReference type="InterPro" id="IPR037401">
    <property type="entry name" value="SnoaL-like"/>
</dbReference>